<evidence type="ECO:0000313" key="2">
    <source>
        <dbReference type="EMBL" id="KKM85784.1"/>
    </source>
</evidence>
<accession>A0A0F9KU10</accession>
<name>A0A0F9KU10_9ZZZZ</name>
<comment type="caution">
    <text evidence="2">The sequence shown here is derived from an EMBL/GenBank/DDBJ whole genome shotgun (WGS) entry which is preliminary data.</text>
</comment>
<gene>
    <name evidence="2" type="ORF">LCGC14_1285670</name>
</gene>
<reference evidence="2" key="1">
    <citation type="journal article" date="2015" name="Nature">
        <title>Complex archaea that bridge the gap between prokaryotes and eukaryotes.</title>
        <authorList>
            <person name="Spang A."/>
            <person name="Saw J.H."/>
            <person name="Jorgensen S.L."/>
            <person name="Zaremba-Niedzwiedzka K."/>
            <person name="Martijn J."/>
            <person name="Lind A.E."/>
            <person name="van Eijk R."/>
            <person name="Schleper C."/>
            <person name="Guy L."/>
            <person name="Ettema T.J."/>
        </authorList>
    </citation>
    <scope>NUCLEOTIDE SEQUENCE</scope>
</reference>
<dbReference type="EMBL" id="LAZR01007357">
    <property type="protein sequence ID" value="KKM85784.1"/>
    <property type="molecule type" value="Genomic_DNA"/>
</dbReference>
<feature type="region of interest" description="Disordered" evidence="1">
    <location>
        <begin position="25"/>
        <end position="58"/>
    </location>
</feature>
<evidence type="ECO:0000256" key="1">
    <source>
        <dbReference type="SAM" id="MobiDB-lite"/>
    </source>
</evidence>
<organism evidence="2">
    <name type="scientific">marine sediment metagenome</name>
    <dbReference type="NCBI Taxonomy" id="412755"/>
    <lineage>
        <taxon>unclassified sequences</taxon>
        <taxon>metagenomes</taxon>
        <taxon>ecological metagenomes</taxon>
    </lineage>
</organism>
<sequence length="80" mass="8508">MATTAGMTEKELNLQARFEQLESGLGEAHSVVSQMAPREDDKAPEEAHPATASATGSKCQASLQDLIGRLQALRDRVGTV</sequence>
<proteinExistence type="predicted"/>
<dbReference type="AlphaFoldDB" id="A0A0F9KU10"/>
<feature type="compositionally biased region" description="Basic and acidic residues" evidence="1">
    <location>
        <begin position="37"/>
        <end position="48"/>
    </location>
</feature>
<protein>
    <submittedName>
        <fullName evidence="2">Uncharacterized protein</fullName>
    </submittedName>
</protein>